<evidence type="ECO:0000313" key="3">
    <source>
        <dbReference type="Proteomes" id="UP000245999"/>
    </source>
</evidence>
<dbReference type="InterPro" id="IPR051049">
    <property type="entry name" value="Dienelactone_hydrolase-like"/>
</dbReference>
<name>A0A2Z3GT42_9BACT</name>
<proteinExistence type="predicted"/>
<organism evidence="2 3">
    <name type="scientific">Hymenobacter nivis</name>
    <dbReference type="NCBI Taxonomy" id="1850093"/>
    <lineage>
        <taxon>Bacteria</taxon>
        <taxon>Pseudomonadati</taxon>
        <taxon>Bacteroidota</taxon>
        <taxon>Cytophagia</taxon>
        <taxon>Cytophagales</taxon>
        <taxon>Hymenobacteraceae</taxon>
        <taxon>Hymenobacter</taxon>
    </lineage>
</organism>
<evidence type="ECO:0000313" key="2">
    <source>
        <dbReference type="EMBL" id="AWM32534.1"/>
    </source>
</evidence>
<keyword evidence="3" id="KW-1185">Reference proteome</keyword>
<dbReference type="OrthoDB" id="9787933at2"/>
<dbReference type="GO" id="GO:0016787">
    <property type="term" value="F:hydrolase activity"/>
    <property type="evidence" value="ECO:0007669"/>
    <property type="project" value="UniProtKB-KW"/>
</dbReference>
<dbReference type="Proteomes" id="UP000245999">
    <property type="component" value="Chromosome"/>
</dbReference>
<dbReference type="PANTHER" id="PTHR46623">
    <property type="entry name" value="CARBOXYMETHYLENEBUTENOLIDASE-RELATED"/>
    <property type="match status" value="1"/>
</dbReference>
<evidence type="ECO:0000259" key="1">
    <source>
        <dbReference type="Pfam" id="PF01738"/>
    </source>
</evidence>
<gene>
    <name evidence="2" type="ORF">DDQ68_06880</name>
</gene>
<dbReference type="KEGG" id="hnv:DDQ68_06880"/>
<accession>A0A2Z3GT42</accession>
<dbReference type="PANTHER" id="PTHR46623:SF6">
    <property type="entry name" value="ALPHA_BETA-HYDROLASES SUPERFAMILY PROTEIN"/>
    <property type="match status" value="1"/>
</dbReference>
<sequence length="255" mass="27063">MPLIRAILFPSQIPNLMSTSQTLSLSVGDGTTMLVYAAQPAAANGAVPGIILLQEAFGVNHYIRSVADRLAQAGYAVVAPELFHRTAASGLEIPYNDFPSAMSHYMAINNDDLTADLQAAYAWLTGQSGVVADKIGSVGFCLGGRVSFLANAVLPLAAGVSYYGGGIEQIKDRAADLHAPHLFFWGGRDEHISKESIAEVIEAVDAAGKLYVNTVISDAEHGFHCDERPGYNPAAAHEAWALTLAFLADKFKATK</sequence>
<dbReference type="InterPro" id="IPR029058">
    <property type="entry name" value="AB_hydrolase_fold"/>
</dbReference>
<keyword evidence="2" id="KW-0378">Hydrolase</keyword>
<dbReference type="InterPro" id="IPR002925">
    <property type="entry name" value="Dienelactn_hydro"/>
</dbReference>
<dbReference type="SUPFAM" id="SSF53474">
    <property type="entry name" value="alpha/beta-Hydrolases"/>
    <property type="match status" value="1"/>
</dbReference>
<dbReference type="AlphaFoldDB" id="A0A2Z3GT42"/>
<dbReference type="Gene3D" id="3.40.50.1820">
    <property type="entry name" value="alpha/beta hydrolase"/>
    <property type="match status" value="1"/>
</dbReference>
<protein>
    <submittedName>
        <fullName evidence="2">Dienelactone hydrolase family protein</fullName>
    </submittedName>
</protein>
<dbReference type="Pfam" id="PF01738">
    <property type="entry name" value="DLH"/>
    <property type="match status" value="1"/>
</dbReference>
<dbReference type="EMBL" id="CP029145">
    <property type="protein sequence ID" value="AWM32534.1"/>
    <property type="molecule type" value="Genomic_DNA"/>
</dbReference>
<feature type="domain" description="Dienelactone hydrolase" evidence="1">
    <location>
        <begin position="35"/>
        <end position="248"/>
    </location>
</feature>
<reference evidence="3" key="1">
    <citation type="submission" date="2018-04" db="EMBL/GenBank/DDBJ databases">
        <title>Complete genome of Antarctic heterotrophic bacterium Hymenobacter nivis.</title>
        <authorList>
            <person name="Terashima M."/>
        </authorList>
    </citation>
    <scope>NUCLEOTIDE SEQUENCE [LARGE SCALE GENOMIC DNA]</scope>
    <source>
        <strain evidence="3">NBRC 111535</strain>
    </source>
</reference>